<sequence length="72" mass="8895">MQWVGLNKTLSVFEKIYAQIVRQDYGRNAFFKFNDIFDGRKRFLPEVSLYRWSHTTHQLLSFKYVYKKRDRL</sequence>
<protein>
    <submittedName>
        <fullName evidence="1">Uncharacterized protein</fullName>
    </submittedName>
</protein>
<accession>A0A6S7BQH8</accession>
<evidence type="ECO:0000313" key="2">
    <source>
        <dbReference type="Proteomes" id="UP000494365"/>
    </source>
</evidence>
<proteinExistence type="predicted"/>
<keyword evidence="2" id="KW-1185">Reference proteome</keyword>
<reference evidence="1 2" key="1">
    <citation type="submission" date="2020-04" db="EMBL/GenBank/DDBJ databases">
        <authorList>
            <person name="De Canck E."/>
        </authorList>
    </citation>
    <scope>NUCLEOTIDE SEQUENCE [LARGE SCALE GENOMIC DNA]</scope>
    <source>
        <strain evidence="1 2">LMG 28614</strain>
    </source>
</reference>
<gene>
    <name evidence="1" type="ORF">LMG28614_06943</name>
</gene>
<name>A0A6S7BQH8_9BURK</name>
<organism evidence="1 2">
    <name type="scientific">Paraburkholderia ultramafica</name>
    <dbReference type="NCBI Taxonomy" id="1544867"/>
    <lineage>
        <taxon>Bacteria</taxon>
        <taxon>Pseudomonadati</taxon>
        <taxon>Pseudomonadota</taxon>
        <taxon>Betaproteobacteria</taxon>
        <taxon>Burkholderiales</taxon>
        <taxon>Burkholderiaceae</taxon>
        <taxon>Paraburkholderia</taxon>
    </lineage>
</organism>
<dbReference type="EMBL" id="CADIKK010000066">
    <property type="protein sequence ID" value="CAB3809065.1"/>
    <property type="molecule type" value="Genomic_DNA"/>
</dbReference>
<evidence type="ECO:0000313" key="1">
    <source>
        <dbReference type="EMBL" id="CAB3809065.1"/>
    </source>
</evidence>
<dbReference type="AlphaFoldDB" id="A0A6S7BQH8"/>
<dbReference type="Proteomes" id="UP000494365">
    <property type="component" value="Unassembled WGS sequence"/>
</dbReference>